<dbReference type="EMBL" id="JAAAUQ010001323">
    <property type="protein sequence ID" value="KAF9140234.1"/>
    <property type="molecule type" value="Genomic_DNA"/>
</dbReference>
<dbReference type="GO" id="GO:0003677">
    <property type="term" value="F:DNA binding"/>
    <property type="evidence" value="ECO:0007669"/>
    <property type="project" value="InterPro"/>
</dbReference>
<dbReference type="InterPro" id="IPR036397">
    <property type="entry name" value="RNaseH_sf"/>
</dbReference>
<dbReference type="InterPro" id="IPR038717">
    <property type="entry name" value="Tc1-like_DDE_dom"/>
</dbReference>
<comment type="caution">
    <text evidence="3">The sequence shown here is derived from an EMBL/GenBank/DDBJ whole genome shotgun (WGS) entry which is preliminary data.</text>
</comment>
<keyword evidence="4" id="KW-1185">Reference proteome</keyword>
<dbReference type="Gene3D" id="3.30.420.10">
    <property type="entry name" value="Ribonuclease H-like superfamily/Ribonuclease H"/>
    <property type="match status" value="1"/>
</dbReference>
<dbReference type="GO" id="GO:0015074">
    <property type="term" value="P:DNA integration"/>
    <property type="evidence" value="ECO:0007669"/>
    <property type="project" value="InterPro"/>
</dbReference>
<dbReference type="Pfam" id="PF13358">
    <property type="entry name" value="DDE_3"/>
    <property type="match status" value="1"/>
</dbReference>
<dbReference type="InterPro" id="IPR009057">
    <property type="entry name" value="Homeodomain-like_sf"/>
</dbReference>
<dbReference type="SUPFAM" id="SSF46689">
    <property type="entry name" value="Homeodomain-like"/>
    <property type="match status" value="1"/>
</dbReference>
<evidence type="ECO:0000313" key="3">
    <source>
        <dbReference type="EMBL" id="KAF9140234.1"/>
    </source>
</evidence>
<gene>
    <name evidence="3" type="ORF">BG015_001746</name>
</gene>
<evidence type="ECO:0000313" key="4">
    <source>
        <dbReference type="Proteomes" id="UP000748756"/>
    </source>
</evidence>
<organism evidence="3 4">
    <name type="scientific">Linnemannia schmuckeri</name>
    <dbReference type="NCBI Taxonomy" id="64567"/>
    <lineage>
        <taxon>Eukaryota</taxon>
        <taxon>Fungi</taxon>
        <taxon>Fungi incertae sedis</taxon>
        <taxon>Mucoromycota</taxon>
        <taxon>Mortierellomycotina</taxon>
        <taxon>Mortierellomycetes</taxon>
        <taxon>Mortierellales</taxon>
        <taxon>Mortierellaceae</taxon>
        <taxon>Linnemannia</taxon>
    </lineage>
</organism>
<feature type="domain" description="Transposase Tc1-like" evidence="1">
    <location>
        <begin position="88"/>
        <end position="133"/>
    </location>
</feature>
<accession>A0A9P5RPL8</accession>
<dbReference type="AlphaFoldDB" id="A0A9P5RPL8"/>
<dbReference type="GO" id="GO:0006313">
    <property type="term" value="P:DNA transposition"/>
    <property type="evidence" value="ECO:0007669"/>
    <property type="project" value="InterPro"/>
</dbReference>
<dbReference type="Proteomes" id="UP000748756">
    <property type="component" value="Unassembled WGS sequence"/>
</dbReference>
<evidence type="ECO:0000259" key="1">
    <source>
        <dbReference type="Pfam" id="PF01498"/>
    </source>
</evidence>
<evidence type="ECO:0000259" key="2">
    <source>
        <dbReference type="Pfam" id="PF13358"/>
    </source>
</evidence>
<proteinExistence type="predicted"/>
<sequence length="221" mass="25896">MRPLPRDKRYRALTLLKQGKSVSEAATMAGLSRASVGRIRNEDSDNIPPHKLDPKSWVSDRTKRVMARQFDTGQLQELIDGQEFIRRTEGVDVSKGAIKKYLKQKGIKMYIKQHKPDIEPEHIRKRLKFACDHDIQQYIKVLRRNWVKGCNKYNLLPRNMLLMQDNTPWHKSKVILKFLVKQRTKPLKDWPPLSPELNPIEKVWTWVKDRLGKITIQLGSP</sequence>
<reference evidence="3" key="1">
    <citation type="journal article" date="2020" name="Fungal Divers.">
        <title>Resolving the Mortierellaceae phylogeny through synthesis of multi-gene phylogenetics and phylogenomics.</title>
        <authorList>
            <person name="Vandepol N."/>
            <person name="Liber J."/>
            <person name="Desiro A."/>
            <person name="Na H."/>
            <person name="Kennedy M."/>
            <person name="Barry K."/>
            <person name="Grigoriev I.V."/>
            <person name="Miller A.N."/>
            <person name="O'Donnell K."/>
            <person name="Stajich J.E."/>
            <person name="Bonito G."/>
        </authorList>
    </citation>
    <scope>NUCLEOTIDE SEQUENCE</scope>
    <source>
        <strain evidence="3">NRRL 6426</strain>
    </source>
</reference>
<feature type="domain" description="Tc1-like transposase DDE" evidence="2">
    <location>
        <begin position="154"/>
        <end position="212"/>
    </location>
</feature>
<dbReference type="InterPro" id="IPR002492">
    <property type="entry name" value="Transposase_Tc1-like"/>
</dbReference>
<dbReference type="Pfam" id="PF01498">
    <property type="entry name" value="HTH_Tnp_Tc3_2"/>
    <property type="match status" value="1"/>
</dbReference>
<dbReference type="OrthoDB" id="2435238at2759"/>
<name>A0A9P5RPL8_9FUNG</name>
<protein>
    <recommendedName>
        <fullName evidence="5">Transposase</fullName>
    </recommendedName>
</protein>
<evidence type="ECO:0008006" key="5">
    <source>
        <dbReference type="Google" id="ProtNLM"/>
    </source>
</evidence>